<accession>A0AA88DBJ6</accession>
<dbReference type="EMBL" id="BTGU01007458">
    <property type="protein sequence ID" value="GMN32889.1"/>
    <property type="molecule type" value="Genomic_DNA"/>
</dbReference>
<name>A0AA88DBJ6_FICCA</name>
<evidence type="ECO:0000313" key="2">
    <source>
        <dbReference type="EMBL" id="GMN32904.1"/>
    </source>
</evidence>
<dbReference type="EMBL" id="BTGU01007460">
    <property type="protein sequence ID" value="GMN32904.1"/>
    <property type="molecule type" value="Genomic_DNA"/>
</dbReference>
<dbReference type="AlphaFoldDB" id="A0AA88DBJ6"/>
<evidence type="ECO:0000313" key="1">
    <source>
        <dbReference type="EMBL" id="GMN32889.1"/>
    </source>
</evidence>
<sequence length="65" mass="7158">MFTENHKPILSLNEELACLPKPQRMCTYSKDTCGRDLSQKGIACVSAGRAAFMLGKQILLMLGEV</sequence>
<comment type="caution">
    <text evidence="1">The sequence shown here is derived from an EMBL/GenBank/DDBJ whole genome shotgun (WGS) entry which is preliminary data.</text>
</comment>
<dbReference type="Proteomes" id="UP001187192">
    <property type="component" value="Unassembled WGS sequence"/>
</dbReference>
<evidence type="ECO:0000313" key="3">
    <source>
        <dbReference type="Proteomes" id="UP001187192"/>
    </source>
</evidence>
<reference evidence="1" key="1">
    <citation type="submission" date="2023-07" db="EMBL/GenBank/DDBJ databases">
        <title>draft genome sequence of fig (Ficus carica).</title>
        <authorList>
            <person name="Takahashi T."/>
            <person name="Nishimura K."/>
        </authorList>
    </citation>
    <scope>NUCLEOTIDE SEQUENCE</scope>
</reference>
<organism evidence="1 3">
    <name type="scientific">Ficus carica</name>
    <name type="common">Common fig</name>
    <dbReference type="NCBI Taxonomy" id="3494"/>
    <lineage>
        <taxon>Eukaryota</taxon>
        <taxon>Viridiplantae</taxon>
        <taxon>Streptophyta</taxon>
        <taxon>Embryophyta</taxon>
        <taxon>Tracheophyta</taxon>
        <taxon>Spermatophyta</taxon>
        <taxon>Magnoliopsida</taxon>
        <taxon>eudicotyledons</taxon>
        <taxon>Gunneridae</taxon>
        <taxon>Pentapetalae</taxon>
        <taxon>rosids</taxon>
        <taxon>fabids</taxon>
        <taxon>Rosales</taxon>
        <taxon>Moraceae</taxon>
        <taxon>Ficeae</taxon>
        <taxon>Ficus</taxon>
    </lineage>
</organism>
<protein>
    <submittedName>
        <fullName evidence="1">Uncharacterized protein</fullName>
    </submittedName>
</protein>
<proteinExistence type="predicted"/>
<keyword evidence="3" id="KW-1185">Reference proteome</keyword>
<gene>
    <name evidence="1" type="ORF">TIFTF001_049814</name>
    <name evidence="2" type="ORF">TIFTF001_049817</name>
</gene>